<dbReference type="AlphaFoldDB" id="U6L097"/>
<feature type="compositionally biased region" description="Basic and acidic residues" evidence="1">
    <location>
        <begin position="72"/>
        <end position="82"/>
    </location>
</feature>
<name>U6L097_EIMTE</name>
<sequence length="95" mass="10533">MTLLHELQNDLTEAAVKLLEQAFHSFSGDNISVLLTRFESGEPKERRFRRFEVTPEGHVVSKEGANADLTGKTEEESIELHKGPMKAAAEGPITL</sequence>
<dbReference type="OrthoDB" id="10273556at2759"/>
<evidence type="ECO:0000313" key="3">
    <source>
        <dbReference type="Proteomes" id="UP000030747"/>
    </source>
</evidence>
<reference evidence="2" key="2">
    <citation type="submission" date="2013-10" db="EMBL/GenBank/DDBJ databases">
        <authorList>
            <person name="Aslett M."/>
        </authorList>
    </citation>
    <scope>NUCLEOTIDE SEQUENCE [LARGE SCALE GENOMIC DNA]</scope>
    <source>
        <strain evidence="2">Houghton</strain>
    </source>
</reference>
<dbReference type="GeneID" id="25251692"/>
<organism evidence="2 3">
    <name type="scientific">Eimeria tenella</name>
    <name type="common">Coccidian parasite</name>
    <dbReference type="NCBI Taxonomy" id="5802"/>
    <lineage>
        <taxon>Eukaryota</taxon>
        <taxon>Sar</taxon>
        <taxon>Alveolata</taxon>
        <taxon>Apicomplexa</taxon>
        <taxon>Conoidasida</taxon>
        <taxon>Coccidia</taxon>
        <taxon>Eucoccidiorida</taxon>
        <taxon>Eimeriorina</taxon>
        <taxon>Eimeriidae</taxon>
        <taxon>Eimeria</taxon>
    </lineage>
</organism>
<feature type="region of interest" description="Disordered" evidence="1">
    <location>
        <begin position="72"/>
        <end position="95"/>
    </location>
</feature>
<dbReference type="RefSeq" id="XP_013234370.1">
    <property type="nucleotide sequence ID" value="XM_013378916.1"/>
</dbReference>
<evidence type="ECO:0000313" key="2">
    <source>
        <dbReference type="EMBL" id="CDJ43621.1"/>
    </source>
</evidence>
<dbReference type="VEuPathDB" id="ToxoDB:ETH_00012625"/>
<gene>
    <name evidence="2" type="ORF">ETH_00012625</name>
</gene>
<evidence type="ECO:0000256" key="1">
    <source>
        <dbReference type="SAM" id="MobiDB-lite"/>
    </source>
</evidence>
<dbReference type="EMBL" id="HG675931">
    <property type="protein sequence ID" value="CDJ43621.1"/>
    <property type="molecule type" value="Genomic_DNA"/>
</dbReference>
<reference evidence="2" key="1">
    <citation type="submission" date="2013-10" db="EMBL/GenBank/DDBJ databases">
        <title>Genomic analysis of the causative agents of coccidiosis in chickens.</title>
        <authorList>
            <person name="Reid A.J."/>
            <person name="Blake D."/>
            <person name="Billington K."/>
            <person name="Browne H."/>
            <person name="Dunn M."/>
            <person name="Hung S."/>
            <person name="Kawahara F."/>
            <person name="Miranda-Saavedra D."/>
            <person name="Mourier T."/>
            <person name="Nagra H."/>
            <person name="Otto T.D."/>
            <person name="Rawlings N."/>
            <person name="Sanchez A."/>
            <person name="Sanders M."/>
            <person name="Subramaniam C."/>
            <person name="Tay Y."/>
            <person name="Dear P."/>
            <person name="Doerig C."/>
            <person name="Gruber A."/>
            <person name="Parkinson J."/>
            <person name="Shirley M."/>
            <person name="Wan K.L."/>
            <person name="Berriman M."/>
            <person name="Tomley F."/>
            <person name="Pain A."/>
        </authorList>
    </citation>
    <scope>NUCLEOTIDE SEQUENCE [LARGE SCALE GENOMIC DNA]</scope>
    <source>
        <strain evidence="2">Houghton</strain>
    </source>
</reference>
<protein>
    <submittedName>
        <fullName evidence="2">Uncharacterized protein</fullName>
    </submittedName>
</protein>
<proteinExistence type="predicted"/>
<dbReference type="Proteomes" id="UP000030747">
    <property type="component" value="Unassembled WGS sequence"/>
</dbReference>
<keyword evidence="3" id="KW-1185">Reference proteome</keyword>
<dbReference type="VEuPathDB" id="ToxoDB:ETH2_0615500"/>
<accession>U6L097</accession>